<dbReference type="CDD" id="cd07989">
    <property type="entry name" value="LPLAT_AGPAT-like"/>
    <property type="match status" value="1"/>
</dbReference>
<reference evidence="5 8" key="2">
    <citation type="journal article" date="2019" name="Emerg. Microbes Infect.">
        <title>Comprehensive subspecies identification of 175 nontuberculous mycobacteria species based on 7547 genomic profiles.</title>
        <authorList>
            <person name="Matsumoto Y."/>
            <person name="Kinjo T."/>
            <person name="Motooka D."/>
            <person name="Nabeya D."/>
            <person name="Jung N."/>
            <person name="Uechi K."/>
            <person name="Horii T."/>
            <person name="Iida T."/>
            <person name="Fujita J."/>
            <person name="Nakamura S."/>
        </authorList>
    </citation>
    <scope>NUCLEOTIDE SEQUENCE [LARGE SCALE GENOMIC DNA]</scope>
    <source>
        <strain evidence="5 8">JCM 16367</strain>
    </source>
</reference>
<dbReference type="SMART" id="SM00563">
    <property type="entry name" value="PlsC"/>
    <property type="match status" value="1"/>
</dbReference>
<feature type="domain" description="Phospholipid/glycerol acyltransferase" evidence="4">
    <location>
        <begin position="37"/>
        <end position="151"/>
    </location>
</feature>
<reference evidence="5" key="3">
    <citation type="submission" date="2020-02" db="EMBL/GenBank/DDBJ databases">
        <authorList>
            <person name="Matsumoto Y."/>
            <person name="Motooka D."/>
            <person name="Nakamura S."/>
        </authorList>
    </citation>
    <scope>NUCLEOTIDE SEQUENCE</scope>
    <source>
        <strain evidence="5">JCM 16367</strain>
    </source>
</reference>
<name>A0A7I7PCA1_9MYCO</name>
<gene>
    <name evidence="6" type="ORF">BST37_15840</name>
    <name evidence="5" type="ORF">MNVI_15520</name>
</gene>
<evidence type="ECO:0000313" key="5">
    <source>
        <dbReference type="EMBL" id="BBY06234.1"/>
    </source>
</evidence>
<sequence length="252" mass="27570">MEPVFRTLEIAAKAVVKVLGSQITYQGLENIPQTGGAVIALNHTSYVDWLFAGLAVLQRGRRIRYMIKAEMQQVKVVDYLIKHTKTIPVNRAAGSQAYAVAVQRLRDGEAVGIMPEATISRSFELKEFKTGAARMALEAQVPIVPMIVWGAQRIWTKDRPKSLGHKKIPITVAVGSILPAEGDVDELTTALRDAMTSLLHRVQREYPHPRGAYWVPRRLGGGAPSLDEAAELEAQEAAARAAGRESEPGEKA</sequence>
<evidence type="ECO:0000313" key="7">
    <source>
        <dbReference type="Proteomes" id="UP000192374"/>
    </source>
</evidence>
<evidence type="ECO:0000313" key="6">
    <source>
        <dbReference type="EMBL" id="ORB12600.1"/>
    </source>
</evidence>
<evidence type="ECO:0000313" key="8">
    <source>
        <dbReference type="Proteomes" id="UP000466894"/>
    </source>
</evidence>
<dbReference type="KEGG" id="mnv:MNVI_15520"/>
<dbReference type="Proteomes" id="UP000466894">
    <property type="component" value="Chromosome"/>
</dbReference>
<dbReference type="RefSeq" id="WP_083088716.1">
    <property type="nucleotide sequence ID" value="NZ_AP022583.1"/>
</dbReference>
<keyword evidence="7" id="KW-1185">Reference proteome</keyword>
<evidence type="ECO:0000259" key="4">
    <source>
        <dbReference type="SMART" id="SM00563"/>
    </source>
</evidence>
<dbReference type="EMBL" id="MVIC01000032">
    <property type="protein sequence ID" value="ORB12600.1"/>
    <property type="molecule type" value="Genomic_DNA"/>
</dbReference>
<dbReference type="AlphaFoldDB" id="A0A7I7PCA1"/>
<keyword evidence="1 5" id="KW-0808">Transferase</keyword>
<dbReference type="SUPFAM" id="SSF69593">
    <property type="entry name" value="Glycerol-3-phosphate (1)-acyltransferase"/>
    <property type="match status" value="1"/>
</dbReference>
<organism evidence="5 8">
    <name type="scientific">Mycobacterium noviomagense</name>
    <dbReference type="NCBI Taxonomy" id="459858"/>
    <lineage>
        <taxon>Bacteria</taxon>
        <taxon>Bacillati</taxon>
        <taxon>Actinomycetota</taxon>
        <taxon>Actinomycetes</taxon>
        <taxon>Mycobacteriales</taxon>
        <taxon>Mycobacteriaceae</taxon>
        <taxon>Mycobacterium</taxon>
    </lineage>
</organism>
<evidence type="ECO:0000256" key="1">
    <source>
        <dbReference type="ARBA" id="ARBA00022679"/>
    </source>
</evidence>
<dbReference type="InterPro" id="IPR002123">
    <property type="entry name" value="Plipid/glycerol_acylTrfase"/>
</dbReference>
<evidence type="ECO:0000256" key="3">
    <source>
        <dbReference type="SAM" id="MobiDB-lite"/>
    </source>
</evidence>
<dbReference type="GO" id="GO:0005886">
    <property type="term" value="C:plasma membrane"/>
    <property type="evidence" value="ECO:0007669"/>
    <property type="project" value="TreeGrafter"/>
</dbReference>
<reference evidence="6 7" key="1">
    <citation type="submission" date="2017-02" db="EMBL/GenBank/DDBJ databases">
        <title>The new phylogeny of genus Mycobacterium.</title>
        <authorList>
            <person name="Tortoli E."/>
            <person name="Trovato A."/>
            <person name="Cirillo D.M."/>
        </authorList>
    </citation>
    <scope>NUCLEOTIDE SEQUENCE [LARGE SCALE GENOMIC DNA]</scope>
    <source>
        <strain evidence="6 7">DSM 45145</strain>
    </source>
</reference>
<dbReference type="PANTHER" id="PTHR10434">
    <property type="entry name" value="1-ACYL-SN-GLYCEROL-3-PHOSPHATE ACYLTRANSFERASE"/>
    <property type="match status" value="1"/>
</dbReference>
<dbReference type="OrthoDB" id="3210041at2"/>
<keyword evidence="2 5" id="KW-0012">Acyltransferase</keyword>
<feature type="region of interest" description="Disordered" evidence="3">
    <location>
        <begin position="231"/>
        <end position="252"/>
    </location>
</feature>
<dbReference type="PANTHER" id="PTHR10434:SF55">
    <property type="entry name" value="POSSIBLE ACYLTRANSFERASE"/>
    <property type="match status" value="1"/>
</dbReference>
<dbReference type="EMBL" id="AP022583">
    <property type="protein sequence ID" value="BBY06234.1"/>
    <property type="molecule type" value="Genomic_DNA"/>
</dbReference>
<accession>A0A7I7PCA1</accession>
<protein>
    <submittedName>
        <fullName evidence="5">1-acyl-sn-glycerol-3-phosphate acyltransferase</fullName>
    </submittedName>
</protein>
<proteinExistence type="predicted"/>
<dbReference type="GO" id="GO:0006654">
    <property type="term" value="P:phosphatidic acid biosynthetic process"/>
    <property type="evidence" value="ECO:0007669"/>
    <property type="project" value="TreeGrafter"/>
</dbReference>
<dbReference type="Proteomes" id="UP000192374">
    <property type="component" value="Unassembled WGS sequence"/>
</dbReference>
<evidence type="ECO:0000256" key="2">
    <source>
        <dbReference type="ARBA" id="ARBA00023315"/>
    </source>
</evidence>
<dbReference type="Pfam" id="PF01553">
    <property type="entry name" value="Acyltransferase"/>
    <property type="match status" value="1"/>
</dbReference>
<dbReference type="GO" id="GO:0003841">
    <property type="term" value="F:1-acylglycerol-3-phosphate O-acyltransferase activity"/>
    <property type="evidence" value="ECO:0007669"/>
    <property type="project" value="TreeGrafter"/>
</dbReference>
<feature type="compositionally biased region" description="Basic and acidic residues" evidence="3">
    <location>
        <begin position="242"/>
        <end position="252"/>
    </location>
</feature>